<keyword evidence="3" id="KW-1185">Reference proteome</keyword>
<dbReference type="Gene3D" id="3.30.70.3090">
    <property type="entry name" value="ORF SCO4226, nickel-binding ferredoxin-like monomer"/>
    <property type="match status" value="1"/>
</dbReference>
<sequence>MRYSLIAFALLIASATAFSADSHQYIIERTIPGAQNLTQDELKSISQKSRAVLETLGPDIKWQQSYVAEDKFYCVYQAPNKEIIAKHAKLGGFPADKIVEVSGIIGPQTASE</sequence>
<evidence type="ECO:0000313" key="3">
    <source>
        <dbReference type="Proteomes" id="UP001302477"/>
    </source>
</evidence>
<dbReference type="InterPro" id="IPR042557">
    <property type="entry name" value="SCO4226"/>
</dbReference>
<feature type="signal peptide" evidence="1">
    <location>
        <begin position="1"/>
        <end position="19"/>
    </location>
</feature>
<name>A0AAU0MW56_9GAMM</name>
<dbReference type="Pfam" id="PF14026">
    <property type="entry name" value="SCO4226-like"/>
    <property type="match status" value="1"/>
</dbReference>
<dbReference type="KEGG" id="mpaf:R5R33_11005"/>
<dbReference type="InterPro" id="IPR025336">
    <property type="entry name" value="SCO4226-like"/>
</dbReference>
<evidence type="ECO:0000256" key="1">
    <source>
        <dbReference type="SAM" id="SignalP"/>
    </source>
</evidence>
<feature type="chain" id="PRO_5043826748" evidence="1">
    <location>
        <begin position="20"/>
        <end position="112"/>
    </location>
</feature>
<gene>
    <name evidence="2" type="ORF">R5R33_11005</name>
</gene>
<keyword evidence="1" id="KW-0732">Signal</keyword>
<reference evidence="2 3" key="1">
    <citation type="submission" date="2023-10" db="EMBL/GenBank/DDBJ databases">
        <title>Description of Microbulbifer bruguierae sp. nov., isolated from the sediments of mangrove plant Bruguiera sexangula and comparative genomic analyses of the genus Microbulbifer.</title>
        <authorList>
            <person name="Long M."/>
        </authorList>
    </citation>
    <scope>NUCLEOTIDE SEQUENCE [LARGE SCALE GENOMIC DNA]</scope>
    <source>
        <strain evidence="2 3">SPO729</strain>
    </source>
</reference>
<evidence type="ECO:0000313" key="2">
    <source>
        <dbReference type="EMBL" id="WOX04270.1"/>
    </source>
</evidence>
<dbReference type="Proteomes" id="UP001302477">
    <property type="component" value="Chromosome"/>
</dbReference>
<accession>A0AAU0MW56</accession>
<dbReference type="EMBL" id="CP137555">
    <property type="protein sequence ID" value="WOX04270.1"/>
    <property type="molecule type" value="Genomic_DNA"/>
</dbReference>
<protein>
    <submittedName>
        <fullName evidence="2">DUF4242 domain-containing protein</fullName>
    </submittedName>
</protein>
<proteinExistence type="predicted"/>
<dbReference type="RefSeq" id="WP_318952748.1">
    <property type="nucleotide sequence ID" value="NZ_CP137555.1"/>
</dbReference>
<dbReference type="AlphaFoldDB" id="A0AAU0MW56"/>
<organism evidence="2 3">
    <name type="scientific">Microbulbifer pacificus</name>
    <dbReference type="NCBI Taxonomy" id="407164"/>
    <lineage>
        <taxon>Bacteria</taxon>
        <taxon>Pseudomonadati</taxon>
        <taxon>Pseudomonadota</taxon>
        <taxon>Gammaproteobacteria</taxon>
        <taxon>Cellvibrionales</taxon>
        <taxon>Microbulbiferaceae</taxon>
        <taxon>Microbulbifer</taxon>
    </lineage>
</organism>